<keyword evidence="3" id="KW-0050">Antiport</keyword>
<dbReference type="GO" id="GO:0008324">
    <property type="term" value="F:monoatomic cation transmembrane transporter activity"/>
    <property type="evidence" value="ECO:0007669"/>
    <property type="project" value="InterPro"/>
</dbReference>
<dbReference type="InterPro" id="IPR036721">
    <property type="entry name" value="RCK_C_sf"/>
</dbReference>
<dbReference type="Gene3D" id="3.30.9.30">
    <property type="match status" value="1"/>
</dbReference>
<dbReference type="KEGG" id="aaco:K1I37_04815"/>
<dbReference type="InterPro" id="IPR006153">
    <property type="entry name" value="Cation/H_exchanger_TM"/>
</dbReference>
<sequence length="644" mass="70108">MRDCPSLSLALKRGQRQRYAAFIAAEGIHSCTRQTMMGGEHLRTTHYMAWRGISHMGLGNPPSMREYWAPGARFGYAVMDSVHVYWFATVNHALLQMGSQTACSWVHAQSIGSTCAHRRHAAHLAVVAWLRCDFEIPAKGSDWRGTDFFGGTLVNTITLIVAIVLLSGVLMVRVNKQLGFPALISFVAIGAVFAAFDPGVYETVTPTIAKDLSYLALAFILFEGGLHTSLRRVKRAFAPSISLATVGVIVSAAILTGLAYACLHISFTAAALFGVAASSTDAASVFSVLGGTALRRRLVDVMELESGTNDPMAFFLTTTIIQWQTLTHSSVTHALWYTFVLFLLQMGVGFFVGLLTGQFGAYMNRRIGLETGGMYPALTLGLALLSFALAQLLYGSGFLAVYVTSVVMSNKRIEHRYSILRFHEGLAWVMHILMFVVLGLFLVPRDLVYLALPGVGLALGALFLARPAAVWVSTIGMGFSHRERAFMAWAGLRGAAPIVLILSAVEAQVTGYIVLIEVVFFVVIASTLVQGMTVNWVAEKFDLLDPTPAESILDLISITRENAVILPVGIAETSDLVDKRLVDINFPENTLCYGIVRGDQVVVPRGSTKLRSGDHLLILSDSRHIQNLKHLFHNEQVGSPSMLP</sequence>
<keyword evidence="6" id="KW-1133">Transmembrane helix</keyword>
<dbReference type="GO" id="GO:0006813">
    <property type="term" value="P:potassium ion transport"/>
    <property type="evidence" value="ECO:0007669"/>
    <property type="project" value="InterPro"/>
</dbReference>
<proteinExistence type="predicted"/>
<dbReference type="PANTHER" id="PTHR32507:SF7">
    <property type="entry name" value="K(+)_H(+) ANTIPORTER NHAP2"/>
    <property type="match status" value="1"/>
</dbReference>
<dbReference type="EMBL" id="CP080467">
    <property type="protein sequence ID" value="UNO49834.1"/>
    <property type="molecule type" value="Genomic_DNA"/>
</dbReference>
<dbReference type="PROSITE" id="PS51202">
    <property type="entry name" value="RCK_C"/>
    <property type="match status" value="1"/>
</dbReference>
<evidence type="ECO:0000256" key="1">
    <source>
        <dbReference type="ARBA" id="ARBA00004651"/>
    </source>
</evidence>
<dbReference type="SUPFAM" id="SSF116726">
    <property type="entry name" value="TrkA C-terminal domain-like"/>
    <property type="match status" value="1"/>
</dbReference>
<accession>A0A9E6ZV98</accession>
<dbReference type="Gene3D" id="1.20.1530.20">
    <property type="match status" value="1"/>
</dbReference>
<dbReference type="GO" id="GO:1902600">
    <property type="term" value="P:proton transmembrane transport"/>
    <property type="evidence" value="ECO:0007669"/>
    <property type="project" value="InterPro"/>
</dbReference>
<dbReference type="PANTHER" id="PTHR32507">
    <property type="entry name" value="NA(+)/H(+) ANTIPORTER 1"/>
    <property type="match status" value="1"/>
</dbReference>
<keyword evidence="5" id="KW-0812">Transmembrane</keyword>
<keyword evidence="10" id="KW-1185">Reference proteome</keyword>
<keyword evidence="7" id="KW-0406">Ion transport</keyword>
<name>T0CZV1_ALIAG</name>
<comment type="subcellular location">
    <subcellularLocation>
        <location evidence="1">Cell membrane</location>
        <topology evidence="1">Multi-pass membrane protein</topology>
    </subcellularLocation>
</comment>
<dbReference type="GO" id="GO:0005886">
    <property type="term" value="C:plasma membrane"/>
    <property type="evidence" value="ECO:0007669"/>
    <property type="project" value="UniProtKB-SubCell"/>
</dbReference>
<evidence type="ECO:0000256" key="6">
    <source>
        <dbReference type="ARBA" id="ARBA00022989"/>
    </source>
</evidence>
<dbReference type="NCBIfam" id="NF003715">
    <property type="entry name" value="PRK05326.1-2"/>
    <property type="match status" value="1"/>
</dbReference>
<evidence type="ECO:0000256" key="7">
    <source>
        <dbReference type="ARBA" id="ARBA00023065"/>
    </source>
</evidence>
<dbReference type="GO" id="GO:0015297">
    <property type="term" value="F:antiporter activity"/>
    <property type="evidence" value="ECO:0007669"/>
    <property type="project" value="UniProtKB-KW"/>
</dbReference>
<dbReference type="InterPro" id="IPR006037">
    <property type="entry name" value="RCK_C"/>
</dbReference>
<keyword evidence="4" id="KW-1003">Cell membrane</keyword>
<keyword evidence="8" id="KW-0472">Membrane</keyword>
<evidence type="ECO:0000256" key="3">
    <source>
        <dbReference type="ARBA" id="ARBA00022449"/>
    </source>
</evidence>
<evidence type="ECO:0000256" key="2">
    <source>
        <dbReference type="ARBA" id="ARBA00022448"/>
    </source>
</evidence>
<protein>
    <submittedName>
        <fullName evidence="9">Potassium/proton antiporter</fullName>
    </submittedName>
</protein>
<dbReference type="InterPro" id="IPR038770">
    <property type="entry name" value="Na+/solute_symporter_sf"/>
</dbReference>
<organism evidence="9 10">
    <name type="scientific">Alicyclobacillus acidoterrestris (strain ATCC 49025 / DSM 3922 / CIP 106132 / NCIMB 13137 / GD3B)</name>
    <dbReference type="NCBI Taxonomy" id="1356854"/>
    <lineage>
        <taxon>Bacteria</taxon>
        <taxon>Bacillati</taxon>
        <taxon>Bacillota</taxon>
        <taxon>Bacilli</taxon>
        <taxon>Bacillales</taxon>
        <taxon>Alicyclobacillaceae</taxon>
        <taxon>Alicyclobacillus</taxon>
    </lineage>
</organism>
<dbReference type="Gene3D" id="3.30.70.1450">
    <property type="entry name" value="Regulator of K+ conductance, C-terminal domain"/>
    <property type="match status" value="1"/>
</dbReference>
<dbReference type="AlphaFoldDB" id="T0CZV1"/>
<evidence type="ECO:0000256" key="5">
    <source>
        <dbReference type="ARBA" id="ARBA00022692"/>
    </source>
</evidence>
<dbReference type="eggNOG" id="COG3263">
    <property type="taxonomic scope" value="Bacteria"/>
</dbReference>
<reference evidence="10" key="1">
    <citation type="journal article" date="2022" name="G3 (Bethesda)">
        <title>Unveiling the complete genome sequence of Alicyclobacillus acidoterrestris DSM 3922T, a taint-producing strain.</title>
        <authorList>
            <person name="Leonardo I.C."/>
            <person name="Barreto Crespo M.T."/>
            <person name="Gaspar F.B."/>
        </authorList>
    </citation>
    <scope>NUCLEOTIDE SEQUENCE [LARGE SCALE GENOMIC DNA]</scope>
    <source>
        <strain evidence="10">DSM 3922</strain>
    </source>
</reference>
<dbReference type="NCBIfam" id="NF003716">
    <property type="entry name" value="PRK05326.1-3"/>
    <property type="match status" value="1"/>
</dbReference>
<dbReference type="STRING" id="1356854.N007_01490"/>
<dbReference type="eggNOG" id="COG0654">
    <property type="taxonomic scope" value="Bacteria"/>
</dbReference>
<keyword evidence="2" id="KW-0813">Transport</keyword>
<gene>
    <name evidence="9" type="ORF">K1I37_04815</name>
</gene>
<accession>T0CZV1</accession>
<evidence type="ECO:0000313" key="10">
    <source>
        <dbReference type="Proteomes" id="UP000829401"/>
    </source>
</evidence>
<evidence type="ECO:0000313" key="9">
    <source>
        <dbReference type="EMBL" id="UNO49834.1"/>
    </source>
</evidence>
<dbReference type="Pfam" id="PF02080">
    <property type="entry name" value="TrkA_C"/>
    <property type="match status" value="1"/>
</dbReference>
<evidence type="ECO:0000256" key="4">
    <source>
        <dbReference type="ARBA" id="ARBA00022475"/>
    </source>
</evidence>
<evidence type="ECO:0000256" key="8">
    <source>
        <dbReference type="ARBA" id="ARBA00023136"/>
    </source>
</evidence>
<dbReference type="RefSeq" id="WP_021297899.1">
    <property type="nucleotide sequence ID" value="NZ_AURB01000164.1"/>
</dbReference>
<dbReference type="Proteomes" id="UP000829401">
    <property type="component" value="Chromosome"/>
</dbReference>
<dbReference type="Pfam" id="PF00999">
    <property type="entry name" value="Na_H_Exchanger"/>
    <property type="match status" value="1"/>
</dbReference>